<evidence type="ECO:0000313" key="1">
    <source>
        <dbReference type="EMBL" id="TCL36970.1"/>
    </source>
</evidence>
<dbReference type="EMBL" id="SLUI01000007">
    <property type="protein sequence ID" value="TCL36970.1"/>
    <property type="molecule type" value="Genomic_DNA"/>
</dbReference>
<dbReference type="AlphaFoldDB" id="A0A4V2Q8K5"/>
<organism evidence="1 2">
    <name type="scientific">Anaerospora hongkongensis</name>
    <dbReference type="NCBI Taxonomy" id="244830"/>
    <lineage>
        <taxon>Bacteria</taxon>
        <taxon>Bacillati</taxon>
        <taxon>Bacillota</taxon>
        <taxon>Negativicutes</taxon>
        <taxon>Selenomonadales</taxon>
        <taxon>Sporomusaceae</taxon>
        <taxon>Anaerospora</taxon>
    </lineage>
</organism>
<sequence>MSGYNTLIKLAAIECIADIRCECNQLRSRISTVEIERLADGLLEKAPLQWPMALVELQNGCMTERLLQHLQFRVRQYGIASEFNLAFHGPFPTLSLKPLREIVNEHRITLRTSRCIEFVGNKAWNCALKKATSLPLHIPAATWVLDTLECSPKQQLAIARQDIIQRIKGIIINFLHEWENLLVSSIKEQFLSISARMHIPAEAV</sequence>
<accession>A0A4V2Q8K5</accession>
<reference evidence="1 2" key="1">
    <citation type="submission" date="2019-03" db="EMBL/GenBank/DDBJ databases">
        <title>Genomic Encyclopedia of Type Strains, Phase IV (KMG-IV): sequencing the most valuable type-strain genomes for metagenomic binning, comparative biology and taxonomic classification.</title>
        <authorList>
            <person name="Goeker M."/>
        </authorList>
    </citation>
    <scope>NUCLEOTIDE SEQUENCE [LARGE SCALE GENOMIC DNA]</scope>
    <source>
        <strain evidence="1 2">DSM 15969</strain>
    </source>
</reference>
<dbReference type="RefSeq" id="WP_132080737.1">
    <property type="nucleotide sequence ID" value="NZ_DAMAKO010000006.1"/>
</dbReference>
<keyword evidence="2" id="KW-1185">Reference proteome</keyword>
<evidence type="ECO:0000313" key="2">
    <source>
        <dbReference type="Proteomes" id="UP000295063"/>
    </source>
</evidence>
<name>A0A4V2Q8K5_9FIRM</name>
<comment type="caution">
    <text evidence="1">The sequence shown here is derived from an EMBL/GenBank/DDBJ whole genome shotgun (WGS) entry which is preliminary data.</text>
</comment>
<dbReference type="OrthoDB" id="1679339at2"/>
<protein>
    <submittedName>
        <fullName evidence="1">Uncharacterized protein</fullName>
    </submittedName>
</protein>
<proteinExistence type="predicted"/>
<gene>
    <name evidence="1" type="ORF">EV210_107235</name>
</gene>
<dbReference type="Proteomes" id="UP000295063">
    <property type="component" value="Unassembled WGS sequence"/>
</dbReference>